<name>A0ABY6B2K9_9BURK</name>
<keyword evidence="3" id="KW-1185">Reference proteome</keyword>
<sequence length="165" mass="18115">MNSLTLWRRQFDERWQAAKPRERLMVRLAVVAVGALLLWLIALAPALSTLKKAPADMDRLDRELQQMRQLAEQTQQYRQIVPVSADQSIAALRTATERLGPAAELTVTGAQAQLRLRGVPGAALTSWLIEARQTARARPQQAELQTGAQGYSGRLTVLLPAAPGA</sequence>
<protein>
    <submittedName>
        <fullName evidence="2">Type II secretion system protein M</fullName>
    </submittedName>
</protein>
<evidence type="ECO:0000256" key="1">
    <source>
        <dbReference type="SAM" id="Coils"/>
    </source>
</evidence>
<feature type="coiled-coil region" evidence="1">
    <location>
        <begin position="50"/>
        <end position="80"/>
    </location>
</feature>
<organism evidence="2 3">
    <name type="scientific">Roseateles amylovorans</name>
    <dbReference type="NCBI Taxonomy" id="2978473"/>
    <lineage>
        <taxon>Bacteria</taxon>
        <taxon>Pseudomonadati</taxon>
        <taxon>Pseudomonadota</taxon>
        <taxon>Betaproteobacteria</taxon>
        <taxon>Burkholderiales</taxon>
        <taxon>Sphaerotilaceae</taxon>
        <taxon>Roseateles</taxon>
    </lineage>
</organism>
<gene>
    <name evidence="2" type="ORF">N4261_05110</name>
</gene>
<dbReference type="Pfam" id="PF04612">
    <property type="entry name" value="T2SSM"/>
    <property type="match status" value="1"/>
</dbReference>
<evidence type="ECO:0000313" key="2">
    <source>
        <dbReference type="EMBL" id="UXH79316.1"/>
    </source>
</evidence>
<proteinExistence type="predicted"/>
<dbReference type="RefSeq" id="WP_261759135.1">
    <property type="nucleotide sequence ID" value="NZ_CP104562.2"/>
</dbReference>
<accession>A0ABY6B2K9</accession>
<dbReference type="Proteomes" id="UP001064933">
    <property type="component" value="Chromosome"/>
</dbReference>
<keyword evidence="1" id="KW-0175">Coiled coil</keyword>
<dbReference type="EMBL" id="CP104562">
    <property type="protein sequence ID" value="UXH79316.1"/>
    <property type="molecule type" value="Genomic_DNA"/>
</dbReference>
<dbReference type="InterPro" id="IPR007690">
    <property type="entry name" value="T2SS_GspM"/>
</dbReference>
<reference evidence="2" key="1">
    <citation type="submission" date="2022-10" db="EMBL/GenBank/DDBJ databases">
        <title>Characterization and whole genome sequencing of a new Roseateles species, isolated from fresh water.</title>
        <authorList>
            <person name="Guliayeva D.Y."/>
            <person name="Akhremchuk A.E."/>
            <person name="Sikolenko M.A."/>
            <person name="Valentovich L.N."/>
            <person name="Sidarenka A.V."/>
        </authorList>
    </citation>
    <scope>NUCLEOTIDE SEQUENCE</scope>
    <source>
        <strain evidence="2">BIM B-1768</strain>
    </source>
</reference>
<evidence type="ECO:0000313" key="3">
    <source>
        <dbReference type="Proteomes" id="UP001064933"/>
    </source>
</evidence>